<dbReference type="Pfam" id="PF05958">
    <property type="entry name" value="tRNA_U5-meth_tr"/>
    <property type="match status" value="2"/>
</dbReference>
<dbReference type="InterPro" id="IPR002792">
    <property type="entry name" value="TRAM_dom"/>
</dbReference>
<dbReference type="Gene3D" id="3.40.50.150">
    <property type="entry name" value="Vaccinia Virus protein VP39"/>
    <property type="match status" value="2"/>
</dbReference>
<dbReference type="GO" id="GO:0070475">
    <property type="term" value="P:rRNA base methylation"/>
    <property type="evidence" value="ECO:0007669"/>
    <property type="project" value="TreeGrafter"/>
</dbReference>
<keyword evidence="3" id="KW-0949">S-adenosyl-L-methionine</keyword>
<accession>A0A6J6CGF4</accession>
<dbReference type="InterPro" id="IPR012340">
    <property type="entry name" value="NA-bd_OB-fold"/>
</dbReference>
<dbReference type="SUPFAM" id="SSF53335">
    <property type="entry name" value="S-adenosyl-L-methionine-dependent methyltransferases"/>
    <property type="match status" value="1"/>
</dbReference>
<evidence type="ECO:0000259" key="4">
    <source>
        <dbReference type="PROSITE" id="PS50926"/>
    </source>
</evidence>
<dbReference type="PANTHER" id="PTHR11061">
    <property type="entry name" value="RNA M5U METHYLTRANSFERASE"/>
    <property type="match status" value="1"/>
</dbReference>
<sequence>MELDVDGIAHGGESVARLDGWVFFIRHAIPGERVLVQITEVGKSFHRADAVEIIDASPDRITPACSYFHPGGCGGCDFHHISMERQRQLKTQIISEQFQRVAKIEIAVPVREVALPEDSGVRYRGRLTLHVDKSGRAGFLKNRSHDVFPISDCVVASEKLKMEKVLAKRYSGVDQLTFPDDVRTEVISIHGTAHHYRVSRESFWQGHIRAAEVLGEAALNSLQPRAGEYALDLYGGVGLFAKLLAHARARVSIIESSATAIADAKFNLREFSDVSFYEGDVAKEMSNIERADIVLLDPPRSGAELSVLEQVVRLAPRRICYISCDPASLARDSQRLAERGYQIAESAAYDLFPQTAHIECVFTFEPVIS</sequence>
<evidence type="ECO:0000256" key="3">
    <source>
        <dbReference type="ARBA" id="ARBA00022691"/>
    </source>
</evidence>
<dbReference type="GO" id="GO:0070041">
    <property type="term" value="F:rRNA (uridine-C5-)-methyltransferase activity"/>
    <property type="evidence" value="ECO:0007669"/>
    <property type="project" value="TreeGrafter"/>
</dbReference>
<evidence type="ECO:0000313" key="5">
    <source>
        <dbReference type="EMBL" id="CAB4550620.1"/>
    </source>
</evidence>
<name>A0A6J6CGF4_9ZZZZ</name>
<evidence type="ECO:0000256" key="2">
    <source>
        <dbReference type="ARBA" id="ARBA00022679"/>
    </source>
</evidence>
<dbReference type="CDD" id="cd02440">
    <property type="entry name" value="AdoMet_MTases"/>
    <property type="match status" value="1"/>
</dbReference>
<dbReference type="InterPro" id="IPR029063">
    <property type="entry name" value="SAM-dependent_MTases_sf"/>
</dbReference>
<dbReference type="EMBL" id="CAEZSV010000054">
    <property type="protein sequence ID" value="CAB4550620.1"/>
    <property type="molecule type" value="Genomic_DNA"/>
</dbReference>
<keyword evidence="1" id="KW-0489">Methyltransferase</keyword>
<dbReference type="PROSITE" id="PS51687">
    <property type="entry name" value="SAM_MT_RNA_M5U"/>
    <property type="match status" value="1"/>
</dbReference>
<dbReference type="InterPro" id="IPR030390">
    <property type="entry name" value="MeTrfase_TrmA_AS"/>
</dbReference>
<protein>
    <submittedName>
        <fullName evidence="5">Unannotated protein</fullName>
    </submittedName>
</protein>
<keyword evidence="2" id="KW-0808">Transferase</keyword>
<dbReference type="PANTHER" id="PTHR11061:SF30">
    <property type="entry name" value="TRNA (URACIL(54)-C(5))-METHYLTRANSFERASE"/>
    <property type="match status" value="1"/>
</dbReference>
<proteinExistence type="predicted"/>
<dbReference type="AlphaFoldDB" id="A0A6J6CGF4"/>
<dbReference type="PROSITE" id="PS01230">
    <property type="entry name" value="TRMA_1"/>
    <property type="match status" value="1"/>
</dbReference>
<dbReference type="PROSITE" id="PS50926">
    <property type="entry name" value="TRAM"/>
    <property type="match status" value="1"/>
</dbReference>
<evidence type="ECO:0000256" key="1">
    <source>
        <dbReference type="ARBA" id="ARBA00022603"/>
    </source>
</evidence>
<reference evidence="5" key="1">
    <citation type="submission" date="2020-05" db="EMBL/GenBank/DDBJ databases">
        <authorList>
            <person name="Chiriac C."/>
            <person name="Salcher M."/>
            <person name="Ghai R."/>
            <person name="Kavagutti S V."/>
        </authorList>
    </citation>
    <scope>NUCLEOTIDE SEQUENCE</scope>
</reference>
<dbReference type="Pfam" id="PF01938">
    <property type="entry name" value="TRAM"/>
    <property type="match status" value="1"/>
</dbReference>
<gene>
    <name evidence="5" type="ORF">UFOPK1506_00424</name>
</gene>
<dbReference type="InterPro" id="IPR010280">
    <property type="entry name" value="U5_MeTrfase_fam"/>
</dbReference>
<dbReference type="Gene3D" id="2.40.50.140">
    <property type="entry name" value="Nucleic acid-binding proteins"/>
    <property type="match status" value="1"/>
</dbReference>
<organism evidence="5">
    <name type="scientific">freshwater metagenome</name>
    <dbReference type="NCBI Taxonomy" id="449393"/>
    <lineage>
        <taxon>unclassified sequences</taxon>
        <taxon>metagenomes</taxon>
        <taxon>ecological metagenomes</taxon>
    </lineage>
</organism>
<feature type="domain" description="TRAM" evidence="4">
    <location>
        <begin position="1"/>
        <end position="52"/>
    </location>
</feature>
<dbReference type="SUPFAM" id="SSF50249">
    <property type="entry name" value="Nucleic acid-binding proteins"/>
    <property type="match status" value="1"/>
</dbReference>